<keyword evidence="1" id="KW-0812">Transmembrane</keyword>
<dbReference type="InterPro" id="IPR002881">
    <property type="entry name" value="DUF58"/>
</dbReference>
<feature type="transmembrane region" description="Helical" evidence="1">
    <location>
        <begin position="50"/>
        <end position="67"/>
    </location>
</feature>
<feature type="transmembrane region" description="Helical" evidence="1">
    <location>
        <begin position="73"/>
        <end position="91"/>
    </location>
</feature>
<organism evidence="3 4">
    <name type="scientific">SAR86 cluster bacterium</name>
    <dbReference type="NCBI Taxonomy" id="2030880"/>
    <lineage>
        <taxon>Bacteria</taxon>
        <taxon>Pseudomonadati</taxon>
        <taxon>Pseudomonadota</taxon>
        <taxon>Gammaproteobacteria</taxon>
        <taxon>SAR86 cluster</taxon>
    </lineage>
</organism>
<proteinExistence type="predicted"/>
<gene>
    <name evidence="3" type="ORF">HQ497_03775</name>
</gene>
<feature type="domain" description="DUF58" evidence="2">
    <location>
        <begin position="229"/>
        <end position="323"/>
    </location>
</feature>
<protein>
    <submittedName>
        <fullName evidence="3">DUF58 domain-containing protein</fullName>
    </submittedName>
</protein>
<evidence type="ECO:0000313" key="3">
    <source>
        <dbReference type="EMBL" id="NQV64464.1"/>
    </source>
</evidence>
<evidence type="ECO:0000259" key="2">
    <source>
        <dbReference type="Pfam" id="PF01882"/>
    </source>
</evidence>
<evidence type="ECO:0000256" key="1">
    <source>
        <dbReference type="SAM" id="Phobius"/>
    </source>
</evidence>
<keyword evidence="1" id="KW-1133">Transmembrane helix</keyword>
<dbReference type="Pfam" id="PF01882">
    <property type="entry name" value="DUF58"/>
    <property type="match status" value="1"/>
</dbReference>
<dbReference type="PANTHER" id="PTHR34351:SF1">
    <property type="entry name" value="SLR1927 PROTEIN"/>
    <property type="match status" value="1"/>
</dbReference>
<dbReference type="PANTHER" id="PTHR34351">
    <property type="entry name" value="SLR1927 PROTEIN-RELATED"/>
    <property type="match status" value="1"/>
</dbReference>
<keyword evidence="1" id="KW-0472">Membrane</keyword>
<evidence type="ECO:0000313" key="4">
    <source>
        <dbReference type="Proteomes" id="UP000754644"/>
    </source>
</evidence>
<reference evidence="3" key="1">
    <citation type="submission" date="2020-05" db="EMBL/GenBank/DDBJ databases">
        <title>Sulfur intermediates as new biogeochemical hubs in an aquatic model microbial ecosystem.</title>
        <authorList>
            <person name="Vigneron A."/>
        </authorList>
    </citation>
    <scope>NUCLEOTIDE SEQUENCE</scope>
    <source>
        <strain evidence="3">Bin.250</strain>
    </source>
</reference>
<dbReference type="Proteomes" id="UP000754644">
    <property type="component" value="Unassembled WGS sequence"/>
</dbReference>
<name>A0A972VW95_9GAMM</name>
<comment type="caution">
    <text evidence="3">The sequence shown here is derived from an EMBL/GenBank/DDBJ whole genome shotgun (WGS) entry which is preliminary data.</text>
</comment>
<accession>A0A972VW95</accession>
<sequence length="336" mass="38028">MANPKGHETAPESRLWRSVRFQRWLNRRLPPANAVVLNQSNIFILPTRQGIYFLVLIFFMVLAAINYQNSLIFGLAFLLLSLFMVSILHTFGNLSGLTVQAGAARDAFAGEDASFSVRLSRQGERHHEAIVLGWDPERLTGADLIEDEAALIRLFVKSKRRGRLNPGRLLIQTHYPVGLFRAWSWIDLDMAAVIYPRPVYAAELPATAGVNPDGELLQRSGVDDFYGFRDYQPGDSLRHVAWKSFARTGDLLVKEFAASVDRRVWIDWDLFPNLDRESRLSRLCFWVVTLGKSDAEYGLRLPGLEIEPGKGAEHQERLLRELALFELQPPVSAVKT</sequence>
<dbReference type="AlphaFoldDB" id="A0A972VW95"/>
<dbReference type="EMBL" id="JABMOJ010000136">
    <property type="protein sequence ID" value="NQV64464.1"/>
    <property type="molecule type" value="Genomic_DNA"/>
</dbReference>